<dbReference type="STRING" id="126957.T1IVH7"/>
<protein>
    <recommendedName>
        <fullName evidence="3">SWIM-type domain-containing protein</fullName>
    </recommendedName>
</protein>
<reference evidence="4" key="2">
    <citation type="submission" date="2015-02" db="UniProtKB">
        <authorList>
            <consortium name="EnsemblMetazoa"/>
        </authorList>
    </citation>
    <scope>IDENTIFICATION</scope>
</reference>
<keyword evidence="1" id="KW-0862">Zinc</keyword>
<dbReference type="EnsemblMetazoa" id="SMAR005175-RA">
    <property type="protein sequence ID" value="SMAR005175-PA"/>
    <property type="gene ID" value="SMAR005175"/>
</dbReference>
<dbReference type="InterPro" id="IPR007527">
    <property type="entry name" value="Znf_SWIM"/>
</dbReference>
<dbReference type="OMA" id="DFCPQPG"/>
<keyword evidence="1" id="KW-0479">Metal-binding</keyword>
<feature type="domain" description="SWIM-type" evidence="3">
    <location>
        <begin position="541"/>
        <end position="572"/>
    </location>
</feature>
<evidence type="ECO:0000256" key="1">
    <source>
        <dbReference type="PROSITE-ProRule" id="PRU00325"/>
    </source>
</evidence>
<dbReference type="AlphaFoldDB" id="T1IVH7"/>
<keyword evidence="1" id="KW-0863">Zinc-finger</keyword>
<dbReference type="PANTHER" id="PTHR35385">
    <property type="entry name" value="PROTEIN B, PUTATIVE-RELATED-RELATED"/>
    <property type="match status" value="1"/>
</dbReference>
<keyword evidence="5" id="KW-1185">Reference proteome</keyword>
<dbReference type="PROSITE" id="PS50966">
    <property type="entry name" value="ZF_SWIM"/>
    <property type="match status" value="1"/>
</dbReference>
<proteinExistence type="predicted"/>
<name>T1IVH7_STRMM</name>
<dbReference type="EMBL" id="JH431584">
    <property type="status" value="NOT_ANNOTATED_CDS"/>
    <property type="molecule type" value="Genomic_DNA"/>
</dbReference>
<evidence type="ECO:0000259" key="3">
    <source>
        <dbReference type="PROSITE" id="PS50966"/>
    </source>
</evidence>
<evidence type="ECO:0000313" key="5">
    <source>
        <dbReference type="Proteomes" id="UP000014500"/>
    </source>
</evidence>
<feature type="region of interest" description="Disordered" evidence="2">
    <location>
        <begin position="771"/>
        <end position="791"/>
    </location>
</feature>
<reference evidence="5" key="1">
    <citation type="submission" date="2011-05" db="EMBL/GenBank/DDBJ databases">
        <authorList>
            <person name="Richards S.R."/>
            <person name="Qu J."/>
            <person name="Jiang H."/>
            <person name="Jhangiani S.N."/>
            <person name="Agravi P."/>
            <person name="Goodspeed R."/>
            <person name="Gross S."/>
            <person name="Mandapat C."/>
            <person name="Jackson L."/>
            <person name="Mathew T."/>
            <person name="Pu L."/>
            <person name="Thornton R."/>
            <person name="Saada N."/>
            <person name="Wilczek-Boney K.B."/>
            <person name="Lee S."/>
            <person name="Kovar C."/>
            <person name="Wu Y."/>
            <person name="Scherer S.E."/>
            <person name="Worley K.C."/>
            <person name="Muzny D.M."/>
            <person name="Gibbs R."/>
        </authorList>
    </citation>
    <scope>NUCLEOTIDE SEQUENCE</scope>
    <source>
        <strain evidence="5">Brora</strain>
    </source>
</reference>
<accession>T1IVH7</accession>
<evidence type="ECO:0000256" key="2">
    <source>
        <dbReference type="SAM" id="MobiDB-lite"/>
    </source>
</evidence>
<dbReference type="PANTHER" id="PTHR35385:SF2">
    <property type="entry name" value="PROTEIN B, PUTATIVE-RELATED"/>
    <property type="match status" value="1"/>
</dbReference>
<dbReference type="Proteomes" id="UP000014500">
    <property type="component" value="Unassembled WGS sequence"/>
</dbReference>
<organism evidence="4 5">
    <name type="scientific">Strigamia maritima</name>
    <name type="common">European centipede</name>
    <name type="synonym">Geophilus maritimus</name>
    <dbReference type="NCBI Taxonomy" id="126957"/>
    <lineage>
        <taxon>Eukaryota</taxon>
        <taxon>Metazoa</taxon>
        <taxon>Ecdysozoa</taxon>
        <taxon>Arthropoda</taxon>
        <taxon>Myriapoda</taxon>
        <taxon>Chilopoda</taxon>
        <taxon>Pleurostigmophora</taxon>
        <taxon>Geophilomorpha</taxon>
        <taxon>Linotaeniidae</taxon>
        <taxon>Strigamia</taxon>
    </lineage>
</organism>
<sequence length="807" mass="91897">MEDVDPNEEKLLNILPNSHQFELIKYEDCDADSNEVSDPNGFRAFFVIKFLNVKELEKWKSEFEKKTNTIYTRRNATSAGTIYTLKWILNCHRNTRGKSVKTNSKNTKCSSRLIIKMKRPYPGQEFHVTNIELDFVHNHKMTTNDILRFRKPEPKIVEKFKNLYSLGHSPNSALHAHMLDLMLEHPENFLSIVNDPSIVPDQRRIHYIKSIFQRESSVTSVDDIDVLKRLGSELSKQGGQMEVIKDGDQFAVAIVTPLMTRVSMTEAAGNVVFVNPGKGVDKTKIYLITTKSSIGELPLGAVVSSVDDETLLLSAFTCWKHLLPENGFGGRGSMRGPRVIVVENNGVEENALRRVWPDVQILYCTLHVLENVWRLLWDGKHISTRETRLHSMNFLKKIAFSETEEIMEETFLLLESDSSTADHPGFCQQINKLYKCKYLWAVCYRREQFCREFKKFSYSTLKIIKDIIFKRNKSFSIVQIVDFLIKRLELHYIKRLEAGAVNKSDGGFHFRHPYLTSFFSDENISKLGNEIYNVESLDSSFVVDVNLGVCSCSNATVVGVCKHIYAVLQTRDVSLNVSEALDVKERAHLYWLAHGTLPNNFVLITNNLENELSQSSPVETVCMVEILDPTNTGTEISNENQNQLNILATVTPLTSERATDKTFSLFYEVENNLNERLINVTEKETPDFSIVPINCTFDVQCSDSAYPDVSAAVTSDNIPADSLNDIFEDLKCEQKAKPGIYVPAVEEFKSTCLRMTDDNVASTLRSFGKRNKDSCDEMGPAPKKQKQIDWIPSEEIPSTEHCYSRQN</sequence>
<dbReference type="HOGENOM" id="CLU_349288_0_0_1"/>
<dbReference type="PhylomeDB" id="T1IVH7"/>
<dbReference type="eggNOG" id="ENOG502RZF8">
    <property type="taxonomic scope" value="Eukaryota"/>
</dbReference>
<evidence type="ECO:0000313" key="4">
    <source>
        <dbReference type="EnsemblMetazoa" id="SMAR005175-PA"/>
    </source>
</evidence>
<dbReference type="GO" id="GO:0008270">
    <property type="term" value="F:zinc ion binding"/>
    <property type="evidence" value="ECO:0007669"/>
    <property type="project" value="UniProtKB-KW"/>
</dbReference>